<evidence type="ECO:0000313" key="3">
    <source>
        <dbReference type="Proteomes" id="UP000232163"/>
    </source>
</evidence>
<evidence type="ECO:0000313" key="2">
    <source>
        <dbReference type="EMBL" id="PIO44826.1"/>
    </source>
</evidence>
<keyword evidence="1" id="KW-0812">Transmembrane</keyword>
<proteinExistence type="predicted"/>
<reference evidence="3" key="1">
    <citation type="journal article" date="2017" name="Int J Environ Stud">
        <title>Does the Miocene-Pliocene relict legume Oxytropis triphylla form nitrogen-fixing nodules with a combination of bacterial strains?</title>
        <authorList>
            <person name="Safronova V."/>
            <person name="Belimov A."/>
            <person name="Sazanova A."/>
            <person name="Kuznetsova I."/>
            <person name="Popova J."/>
            <person name="Andronov E."/>
            <person name="Verkhozina A."/>
            <person name="Tikhonovich I."/>
        </authorList>
    </citation>
    <scope>NUCLEOTIDE SEQUENCE [LARGE SCALE GENOMIC DNA]</scope>
    <source>
        <strain evidence="3">Tri-38</strain>
    </source>
</reference>
<dbReference type="InterPro" id="IPR010640">
    <property type="entry name" value="Low_temperature_requirement_A"/>
</dbReference>
<feature type="transmembrane region" description="Helical" evidence="1">
    <location>
        <begin position="169"/>
        <end position="190"/>
    </location>
</feature>
<dbReference type="AlphaFoldDB" id="A0A2N9VZA8"/>
<accession>A0A2N9VZA8</accession>
<evidence type="ECO:0000256" key="1">
    <source>
        <dbReference type="SAM" id="Phobius"/>
    </source>
</evidence>
<sequence length="396" mass="43452">MAFFGAIQDYSRRRGEIDSAKVDFVELFFDLVFVFAITQISHLLLHDLSLKGLAESALLLAAIWWVWVYTMWCTNWLDPATPPVRIMLFVLMLAGLVLSTSIPTAFGERGLVFACAFVFMQLGRSIFMIWALRHHNRANYRNFLRITIWLAISGSFWVAGGFAEPESRLFLWPIALAIELLGPAFGFWLPGLGASSTGDWDVDGNHMAERAALFIIIALGESILVSGATFADQEWNFIAFSAFLTTFVASVAMWLVYFNVGQSAAHHKIAATDDPGRIARVAYTYVHVLLVAGIIVVAVSDELILAHPTGHSDAATIWTSIGGTALYLAGNLLFKRYIAGRVPLSHLVGLGLCAVLTFFAANLSPLMLGASTSGILIIVTIWEYFGQAEADHPVKT</sequence>
<protein>
    <recommendedName>
        <fullName evidence="4">Low temperature requirement protein A</fullName>
    </recommendedName>
</protein>
<dbReference type="PANTHER" id="PTHR36840:SF1">
    <property type="entry name" value="BLL5714 PROTEIN"/>
    <property type="match status" value="1"/>
</dbReference>
<name>A0A2N9VZA8_9HYPH</name>
<feature type="transmembrane region" description="Helical" evidence="1">
    <location>
        <begin position="22"/>
        <end position="45"/>
    </location>
</feature>
<feature type="transmembrane region" description="Helical" evidence="1">
    <location>
        <begin position="237"/>
        <end position="260"/>
    </location>
</feature>
<feature type="transmembrane region" description="Helical" evidence="1">
    <location>
        <begin position="143"/>
        <end position="163"/>
    </location>
</feature>
<keyword evidence="1" id="KW-0472">Membrane</keyword>
<comment type="caution">
    <text evidence="2">The sequence shown here is derived from an EMBL/GenBank/DDBJ whole genome shotgun (WGS) entry which is preliminary data.</text>
</comment>
<dbReference type="OrthoDB" id="5520804at2"/>
<gene>
    <name evidence="2" type="ORF">B5P45_10650</name>
</gene>
<dbReference type="Pfam" id="PF06772">
    <property type="entry name" value="LtrA"/>
    <property type="match status" value="1"/>
</dbReference>
<feature type="transmembrane region" description="Helical" evidence="1">
    <location>
        <begin position="111"/>
        <end position="131"/>
    </location>
</feature>
<evidence type="ECO:0008006" key="4">
    <source>
        <dbReference type="Google" id="ProtNLM"/>
    </source>
</evidence>
<keyword evidence="1" id="KW-1133">Transmembrane helix</keyword>
<feature type="transmembrane region" description="Helical" evidence="1">
    <location>
        <begin position="57"/>
        <end position="74"/>
    </location>
</feature>
<keyword evidence="3" id="KW-1185">Reference proteome</keyword>
<organism evidence="2 3">
    <name type="scientific">Phyllobacterium zundukense</name>
    <dbReference type="NCBI Taxonomy" id="1867719"/>
    <lineage>
        <taxon>Bacteria</taxon>
        <taxon>Pseudomonadati</taxon>
        <taxon>Pseudomonadota</taxon>
        <taxon>Alphaproteobacteria</taxon>
        <taxon>Hyphomicrobiales</taxon>
        <taxon>Phyllobacteriaceae</taxon>
        <taxon>Phyllobacterium</taxon>
    </lineage>
</organism>
<dbReference type="PANTHER" id="PTHR36840">
    <property type="entry name" value="BLL5714 PROTEIN"/>
    <property type="match status" value="1"/>
</dbReference>
<dbReference type="EMBL" id="MZMT01000026">
    <property type="protein sequence ID" value="PIO44826.1"/>
    <property type="molecule type" value="Genomic_DNA"/>
</dbReference>
<dbReference type="RefSeq" id="WP_100001029.1">
    <property type="nucleotide sequence ID" value="NZ_CP017940.1"/>
</dbReference>
<feature type="transmembrane region" description="Helical" evidence="1">
    <location>
        <begin position="315"/>
        <end position="334"/>
    </location>
</feature>
<feature type="transmembrane region" description="Helical" evidence="1">
    <location>
        <begin position="341"/>
        <end position="360"/>
    </location>
</feature>
<feature type="transmembrane region" description="Helical" evidence="1">
    <location>
        <begin position="211"/>
        <end position="231"/>
    </location>
</feature>
<feature type="transmembrane region" description="Helical" evidence="1">
    <location>
        <begin position="281"/>
        <end position="300"/>
    </location>
</feature>
<feature type="transmembrane region" description="Helical" evidence="1">
    <location>
        <begin position="86"/>
        <end position="105"/>
    </location>
</feature>
<dbReference type="Proteomes" id="UP000232163">
    <property type="component" value="Unassembled WGS sequence"/>
</dbReference>